<dbReference type="EMBL" id="CP000148">
    <property type="protein sequence ID" value="AFR42804.1"/>
    <property type="molecule type" value="Genomic_DNA"/>
</dbReference>
<evidence type="ECO:0000256" key="1">
    <source>
        <dbReference type="SAM" id="MobiDB-lite"/>
    </source>
</evidence>
<feature type="compositionally biased region" description="Gly residues" evidence="1">
    <location>
        <begin position="22"/>
        <end position="34"/>
    </location>
</feature>
<proteinExistence type="predicted"/>
<evidence type="ECO:0000313" key="4">
    <source>
        <dbReference type="Proteomes" id="UP000007073"/>
    </source>
</evidence>
<keyword evidence="3" id="KW-0449">Lipoprotein</keyword>
<sequence length="42" mass="3992">MNKKWLVMISMVVMACALIAGCGGSSGGSGGGTTGTISGTAK</sequence>
<organism evidence="3 4">
    <name type="scientific">Geobacter metallireducens (strain ATCC 53774 / DSM 7210 / GS-15)</name>
    <dbReference type="NCBI Taxonomy" id="269799"/>
    <lineage>
        <taxon>Bacteria</taxon>
        <taxon>Pseudomonadati</taxon>
        <taxon>Thermodesulfobacteriota</taxon>
        <taxon>Desulfuromonadia</taxon>
        <taxon>Geobacterales</taxon>
        <taxon>Geobacteraceae</taxon>
        <taxon>Geobacter</taxon>
    </lineage>
</organism>
<dbReference type="Proteomes" id="UP000007073">
    <property type="component" value="Chromosome"/>
</dbReference>
<dbReference type="HOGENOM" id="CLU_214865_0_0_7"/>
<feature type="chain" id="PRO_5003824251" evidence="2">
    <location>
        <begin position="20"/>
        <end position="42"/>
    </location>
</feature>
<feature type="signal peptide" evidence="2">
    <location>
        <begin position="1"/>
        <end position="19"/>
    </location>
</feature>
<dbReference type="AlphaFoldDB" id="J9JEM5"/>
<reference evidence="3 4" key="1">
    <citation type="submission" date="2005-10" db="EMBL/GenBank/DDBJ databases">
        <title>Complete sequence of Geobacter metallireducens GS-15.</title>
        <authorList>
            <consortium name="US DOE Joint Genome Institute"/>
            <person name="Copeland A."/>
            <person name="Lucas S."/>
            <person name="Lapidus A."/>
            <person name="Barry K."/>
            <person name="Detter J.C."/>
            <person name="Glavina T."/>
            <person name="Hammon N."/>
            <person name="Israni S."/>
            <person name="Pitluck S."/>
            <person name="Di Bartolo G."/>
            <person name="Chain P."/>
            <person name="Schmutz J."/>
            <person name="Larimer F."/>
            <person name="Land M."/>
            <person name="Kyrpides N."/>
            <person name="Ivanova N."/>
            <person name="Richardson P."/>
        </authorList>
    </citation>
    <scope>NUCLEOTIDE SEQUENCE [LARGE SCALE GENOMIC DNA]</scope>
    <source>
        <strain evidence="4">ATCC 53774 / DSM 7210 / GS-15</strain>
    </source>
</reference>
<accession>J9JEM5</accession>
<dbReference type="KEGG" id="gme:Gmet_3589"/>
<gene>
    <name evidence="3" type="ordered locus">Gmet_3589</name>
</gene>
<feature type="region of interest" description="Disordered" evidence="1">
    <location>
        <begin position="22"/>
        <end position="42"/>
    </location>
</feature>
<dbReference type="STRING" id="269799.Gmet_3589"/>
<reference evidence="3 4" key="2">
    <citation type="journal article" date="2009" name="BMC Microbiol.">
        <title>The genome sequence of Geobacter metallireducens: features of metabolism, physiology and regulation common and dissimilar to Geobacter sulfurreducens.</title>
        <authorList>
            <person name="Aklujkar M."/>
            <person name="Krushkal J."/>
            <person name="DiBartolo G."/>
            <person name="Lapidus A."/>
            <person name="Land M.L."/>
            <person name="Lovley D.R."/>
        </authorList>
    </citation>
    <scope>NUCLEOTIDE SEQUENCE [LARGE SCALE GENOMIC DNA]</scope>
    <source>
        <strain evidence="4">ATCC 53774 / DSM 7210 / GS-15</strain>
    </source>
</reference>
<keyword evidence="2" id="KW-0732">Signal</keyword>
<name>J9JEM5_GEOMG</name>
<keyword evidence="4" id="KW-1185">Reference proteome</keyword>
<evidence type="ECO:0000256" key="2">
    <source>
        <dbReference type="SAM" id="SignalP"/>
    </source>
</evidence>
<evidence type="ECO:0000313" key="3">
    <source>
        <dbReference type="EMBL" id="AFR42804.1"/>
    </source>
</evidence>
<dbReference type="PROSITE" id="PS51257">
    <property type="entry name" value="PROKAR_LIPOPROTEIN"/>
    <property type="match status" value="1"/>
</dbReference>
<protein>
    <submittedName>
        <fullName evidence="3">Lipoprotein, putative</fullName>
    </submittedName>
</protein>